<comment type="caution">
    <text evidence="1">The sequence shown here is derived from an EMBL/GenBank/DDBJ whole genome shotgun (WGS) entry which is preliminary data.</text>
</comment>
<evidence type="ECO:0000313" key="1">
    <source>
        <dbReference type="EMBL" id="KAI3745975.1"/>
    </source>
</evidence>
<dbReference type="Proteomes" id="UP001055879">
    <property type="component" value="Linkage Group LG03"/>
</dbReference>
<dbReference type="EMBL" id="CM042049">
    <property type="protein sequence ID" value="KAI3745975.1"/>
    <property type="molecule type" value="Genomic_DNA"/>
</dbReference>
<name>A0ACB9DHS5_ARCLA</name>
<sequence length="117" mass="13410">MLRGGKVISEELTKAIQESRCAVVVFSKNYANSSWCLKELAKIMECHNRLGQMVLPVFYHVDPSDVRAQKNDFGTAFRQHEEKFREEMDEVKEWRKALTTAANLSGHHISETVKELG</sequence>
<gene>
    <name evidence="1" type="ORF">L6452_08390</name>
</gene>
<organism evidence="1 2">
    <name type="scientific">Arctium lappa</name>
    <name type="common">Greater burdock</name>
    <name type="synonym">Lappa major</name>
    <dbReference type="NCBI Taxonomy" id="4217"/>
    <lineage>
        <taxon>Eukaryota</taxon>
        <taxon>Viridiplantae</taxon>
        <taxon>Streptophyta</taxon>
        <taxon>Embryophyta</taxon>
        <taxon>Tracheophyta</taxon>
        <taxon>Spermatophyta</taxon>
        <taxon>Magnoliopsida</taxon>
        <taxon>eudicotyledons</taxon>
        <taxon>Gunneridae</taxon>
        <taxon>Pentapetalae</taxon>
        <taxon>asterids</taxon>
        <taxon>campanulids</taxon>
        <taxon>Asterales</taxon>
        <taxon>Asteraceae</taxon>
        <taxon>Carduoideae</taxon>
        <taxon>Cardueae</taxon>
        <taxon>Arctiinae</taxon>
        <taxon>Arctium</taxon>
    </lineage>
</organism>
<reference evidence="2" key="1">
    <citation type="journal article" date="2022" name="Mol. Ecol. Resour.">
        <title>The genomes of chicory, endive, great burdock and yacon provide insights into Asteraceae palaeo-polyploidization history and plant inulin production.</title>
        <authorList>
            <person name="Fan W."/>
            <person name="Wang S."/>
            <person name="Wang H."/>
            <person name="Wang A."/>
            <person name="Jiang F."/>
            <person name="Liu H."/>
            <person name="Zhao H."/>
            <person name="Xu D."/>
            <person name="Zhang Y."/>
        </authorList>
    </citation>
    <scope>NUCLEOTIDE SEQUENCE [LARGE SCALE GENOMIC DNA]</scope>
    <source>
        <strain evidence="2">cv. Niubang</strain>
    </source>
</reference>
<protein>
    <submittedName>
        <fullName evidence="1">Uncharacterized protein</fullName>
    </submittedName>
</protein>
<evidence type="ECO:0000313" key="2">
    <source>
        <dbReference type="Proteomes" id="UP001055879"/>
    </source>
</evidence>
<proteinExistence type="predicted"/>
<keyword evidence="2" id="KW-1185">Reference proteome</keyword>
<reference evidence="1 2" key="2">
    <citation type="journal article" date="2022" name="Mol. Ecol. Resour.">
        <title>The genomes of chicory, endive, great burdock and yacon provide insights into Asteraceae paleo-polyploidization history and plant inulin production.</title>
        <authorList>
            <person name="Fan W."/>
            <person name="Wang S."/>
            <person name="Wang H."/>
            <person name="Wang A."/>
            <person name="Jiang F."/>
            <person name="Liu H."/>
            <person name="Zhao H."/>
            <person name="Xu D."/>
            <person name="Zhang Y."/>
        </authorList>
    </citation>
    <scope>NUCLEOTIDE SEQUENCE [LARGE SCALE GENOMIC DNA]</scope>
    <source>
        <strain evidence="2">cv. Niubang</strain>
    </source>
</reference>
<accession>A0ACB9DHS5</accession>